<dbReference type="Gene3D" id="3.80.10.10">
    <property type="entry name" value="Ribonuclease Inhibitor"/>
    <property type="match status" value="1"/>
</dbReference>
<dbReference type="SUPFAM" id="SSF52047">
    <property type="entry name" value="RNI-like"/>
    <property type="match status" value="1"/>
</dbReference>
<evidence type="ECO:0000313" key="3">
    <source>
        <dbReference type="Proteomes" id="UP000274756"/>
    </source>
</evidence>
<evidence type="ECO:0000313" key="4">
    <source>
        <dbReference type="WBParaSite" id="DME_0000051501-mRNA-1"/>
    </source>
</evidence>
<dbReference type="WBParaSite" id="DME_0000051501-mRNA-1">
    <property type="protein sequence ID" value="DME_0000051501-mRNA-1"/>
    <property type="gene ID" value="DME_0000051501"/>
</dbReference>
<proteinExistence type="predicted"/>
<dbReference type="Proteomes" id="UP000038040">
    <property type="component" value="Unplaced"/>
</dbReference>
<keyword evidence="3" id="KW-1185">Reference proteome</keyword>
<dbReference type="OrthoDB" id="5815527at2759"/>
<organism evidence="2 4">
    <name type="scientific">Dracunculus medinensis</name>
    <name type="common">Guinea worm</name>
    <dbReference type="NCBI Taxonomy" id="318479"/>
    <lineage>
        <taxon>Eukaryota</taxon>
        <taxon>Metazoa</taxon>
        <taxon>Ecdysozoa</taxon>
        <taxon>Nematoda</taxon>
        <taxon>Chromadorea</taxon>
        <taxon>Rhabditida</taxon>
        <taxon>Spirurina</taxon>
        <taxon>Dracunculoidea</taxon>
        <taxon>Dracunculidae</taxon>
        <taxon>Dracunculus</taxon>
    </lineage>
</organism>
<evidence type="ECO:0000313" key="1">
    <source>
        <dbReference type="EMBL" id="VDN54902.1"/>
    </source>
</evidence>
<reference evidence="1 3" key="2">
    <citation type="submission" date="2018-11" db="EMBL/GenBank/DDBJ databases">
        <authorList>
            <consortium name="Pathogen Informatics"/>
        </authorList>
    </citation>
    <scope>NUCLEOTIDE SEQUENCE [LARGE SCALE GENOMIC DNA]</scope>
</reference>
<dbReference type="AlphaFoldDB" id="A0A0N4U1M3"/>
<evidence type="ECO:0000313" key="2">
    <source>
        <dbReference type="Proteomes" id="UP000038040"/>
    </source>
</evidence>
<dbReference type="Proteomes" id="UP000274756">
    <property type="component" value="Unassembled WGS sequence"/>
</dbReference>
<dbReference type="EMBL" id="UYYG01001151">
    <property type="protein sequence ID" value="VDN54902.1"/>
    <property type="molecule type" value="Genomic_DNA"/>
</dbReference>
<reference evidence="4" key="1">
    <citation type="submission" date="2017-02" db="UniProtKB">
        <authorList>
            <consortium name="WormBaseParasite"/>
        </authorList>
    </citation>
    <scope>IDENTIFICATION</scope>
</reference>
<dbReference type="InterPro" id="IPR032675">
    <property type="entry name" value="LRR_dom_sf"/>
</dbReference>
<sequence length="285" mass="33197">MLKRAPFVRELVVSNVEHLRAAPLSVLRSLKNVENLTLSCELFERNEEFDSEIMAIFSNEKLTTVKILQRYNKGCNAYNVFDTRHVSYLKSPSIETIKFQGVSVTPNALRELANKYSKSLKELDLIGCLVHSPDAISYLESLSRKMESLIKLSLPPSLFALSAWPTSGKLRIISEFNIKYLSLYVFEFEAVEFRYFMREILPKTLKELHFHDDTRRIARELKNAAYEQIHFKIVFCTLDNVLIDENWMHGRSELLFHMVWSPPYKHCRTEFPTAVSYLLECSNEN</sequence>
<name>A0A0N4U1M3_DRAME</name>
<gene>
    <name evidence="1" type="ORF">DME_LOCUS4875</name>
</gene>
<accession>A0A0N4U1M3</accession>
<protein>
    <submittedName>
        <fullName evidence="4">F-box domain-containing protein</fullName>
    </submittedName>
</protein>